<dbReference type="PANTHER" id="PTHR47926:SF480">
    <property type="entry name" value="TETRATRICOPEPTIDE REPEAT-LIKE SUPERFAMILY PROTEIN ISOFORM 1"/>
    <property type="match status" value="1"/>
</dbReference>
<dbReference type="Pfam" id="PF14432">
    <property type="entry name" value="DYW_deaminase"/>
    <property type="match status" value="1"/>
</dbReference>
<feature type="repeat" description="PPR" evidence="3">
    <location>
        <begin position="499"/>
        <end position="533"/>
    </location>
</feature>
<name>A0AAW0KEL6_QUESU</name>
<keyword evidence="2" id="KW-0677">Repeat</keyword>
<dbReference type="SUPFAM" id="SSF48452">
    <property type="entry name" value="TPR-like"/>
    <property type="match status" value="1"/>
</dbReference>
<feature type="domain" description="DYW" evidence="4">
    <location>
        <begin position="588"/>
        <end position="668"/>
    </location>
</feature>
<comment type="similarity">
    <text evidence="1">Belongs to the PPR family. PCMP-H subfamily.</text>
</comment>
<comment type="caution">
    <text evidence="5">The sequence shown here is derived from an EMBL/GenBank/DDBJ whole genome shotgun (WGS) entry which is preliminary data.</text>
</comment>
<dbReference type="Pfam" id="PF01535">
    <property type="entry name" value="PPR"/>
    <property type="match status" value="3"/>
</dbReference>
<gene>
    <name evidence="5" type="primary">PCMP-H87_2</name>
    <name evidence="5" type="ORF">CFP56_020653</name>
</gene>
<sequence length="672" mass="75877">MASLPSVAVTRTLKLDPDFRKHPTVEKSKHLISEKSDTDPFGWKFRNKVGGLPRSTFNDERGDEPQIAIQIFQEMLEAGAYPTNYTLGTALNACSSLYSVMLGKQFHAYIIKYQIDFDTSVGNALCSFYSKLGNLESAIKAFQRIREKNVISWTAVISACGDNGEAARGLRFFAEMLTEDIIPNEFTLTSVLSLCCTMLSLGVGAQIHSLTIKLGYMSSLPIKNSIMYLYLKCGCISEAEKLFDKMETFSLVTWNAMISGHSQMMDFAEDDLSAYRSGCEALNIFFKLNQSGMKPDLFTFSSILTACSRLVAVEQGEQIHAQIIKSGFLSEVVVGTALINMYNKCGSIEKATKAFVEMDTRTMILWTSMITGFSQHGQSQQALQLFEDMRLAGVRPNQITFVGVLSACSHAGMVKEALSYFEMMQKVYKIKPVMDHFACLIDMFVRLGQLNEAFDFIKKNDFEPNEFIWSLLMAGCRSHGNLELGFYAAEQLLKLKPKDTETYVLVLNMYLSAGRWKDVSRVRKIMKEEKLKKLHDWSWISIKNKVYSFKPNDKSHFHSADIYKLLENLLDQVKSLGYESLETLEVTNGDEEKTYSSTAYHSEKLAIAFALLNTPNAAPIRIIKSIFMCRDCHNFVKFISLLTAREIVIRDSKRLHKFVNGHCSCGEFSCLF</sequence>
<evidence type="ECO:0000256" key="2">
    <source>
        <dbReference type="ARBA" id="ARBA00022737"/>
    </source>
</evidence>
<proteinExistence type="inferred from homology"/>
<evidence type="ECO:0000313" key="6">
    <source>
        <dbReference type="Proteomes" id="UP000237347"/>
    </source>
</evidence>
<dbReference type="Pfam" id="PF20431">
    <property type="entry name" value="E_motif"/>
    <property type="match status" value="1"/>
</dbReference>
<dbReference type="PANTHER" id="PTHR47926">
    <property type="entry name" value="PENTATRICOPEPTIDE REPEAT-CONTAINING PROTEIN"/>
    <property type="match status" value="1"/>
</dbReference>
<organism evidence="5 6">
    <name type="scientific">Quercus suber</name>
    <name type="common">Cork oak</name>
    <dbReference type="NCBI Taxonomy" id="58331"/>
    <lineage>
        <taxon>Eukaryota</taxon>
        <taxon>Viridiplantae</taxon>
        <taxon>Streptophyta</taxon>
        <taxon>Embryophyta</taxon>
        <taxon>Tracheophyta</taxon>
        <taxon>Spermatophyta</taxon>
        <taxon>Magnoliopsida</taxon>
        <taxon>eudicotyledons</taxon>
        <taxon>Gunneridae</taxon>
        <taxon>Pentapetalae</taxon>
        <taxon>rosids</taxon>
        <taxon>fabids</taxon>
        <taxon>Fagales</taxon>
        <taxon>Fagaceae</taxon>
        <taxon>Quercus</taxon>
    </lineage>
</organism>
<dbReference type="EMBL" id="PKMF04000319">
    <property type="protein sequence ID" value="KAK7837860.1"/>
    <property type="molecule type" value="Genomic_DNA"/>
</dbReference>
<dbReference type="InterPro" id="IPR032867">
    <property type="entry name" value="DYW_dom"/>
</dbReference>
<dbReference type="Gene3D" id="1.25.40.10">
    <property type="entry name" value="Tetratricopeptide repeat domain"/>
    <property type="match status" value="3"/>
</dbReference>
<feature type="repeat" description="PPR" evidence="3">
    <location>
        <begin position="149"/>
        <end position="183"/>
    </location>
</feature>
<dbReference type="GO" id="GO:0003723">
    <property type="term" value="F:RNA binding"/>
    <property type="evidence" value="ECO:0007669"/>
    <property type="project" value="InterPro"/>
</dbReference>
<accession>A0AAW0KEL6</accession>
<dbReference type="GO" id="GO:0009451">
    <property type="term" value="P:RNA modification"/>
    <property type="evidence" value="ECO:0007669"/>
    <property type="project" value="InterPro"/>
</dbReference>
<evidence type="ECO:0000256" key="1">
    <source>
        <dbReference type="ARBA" id="ARBA00006643"/>
    </source>
</evidence>
<dbReference type="InterPro" id="IPR046960">
    <property type="entry name" value="PPR_At4g14850-like_plant"/>
</dbReference>
<dbReference type="FunFam" id="1.25.40.10:FF:000227">
    <property type="entry name" value="Pentatricopeptide repeat-containing protein At3g13880"/>
    <property type="match status" value="1"/>
</dbReference>
<evidence type="ECO:0000259" key="4">
    <source>
        <dbReference type="Pfam" id="PF14432"/>
    </source>
</evidence>
<evidence type="ECO:0000256" key="3">
    <source>
        <dbReference type="PROSITE-ProRule" id="PRU00708"/>
    </source>
</evidence>
<reference evidence="5 6" key="1">
    <citation type="journal article" date="2018" name="Sci. Data">
        <title>The draft genome sequence of cork oak.</title>
        <authorList>
            <person name="Ramos A.M."/>
            <person name="Usie A."/>
            <person name="Barbosa P."/>
            <person name="Barros P.M."/>
            <person name="Capote T."/>
            <person name="Chaves I."/>
            <person name="Simoes F."/>
            <person name="Abreu I."/>
            <person name="Carrasquinho I."/>
            <person name="Faro C."/>
            <person name="Guimaraes J.B."/>
            <person name="Mendonca D."/>
            <person name="Nobrega F."/>
            <person name="Rodrigues L."/>
            <person name="Saibo N.J.M."/>
            <person name="Varela M.C."/>
            <person name="Egas C."/>
            <person name="Matos J."/>
            <person name="Miguel C.M."/>
            <person name="Oliveira M.M."/>
            <person name="Ricardo C.P."/>
            <person name="Goncalves S."/>
        </authorList>
    </citation>
    <scope>NUCLEOTIDE SEQUENCE [LARGE SCALE GENOMIC DNA]</scope>
    <source>
        <strain evidence="6">cv. HL8</strain>
    </source>
</reference>
<dbReference type="Proteomes" id="UP000237347">
    <property type="component" value="Unassembled WGS sequence"/>
</dbReference>
<dbReference type="AlphaFoldDB" id="A0AAW0KEL6"/>
<dbReference type="NCBIfam" id="TIGR00756">
    <property type="entry name" value="PPR"/>
    <property type="match status" value="3"/>
</dbReference>
<feature type="repeat" description="PPR" evidence="3">
    <location>
        <begin position="362"/>
        <end position="396"/>
    </location>
</feature>
<evidence type="ECO:0000313" key="5">
    <source>
        <dbReference type="EMBL" id="KAK7837860.1"/>
    </source>
</evidence>
<dbReference type="InterPro" id="IPR046848">
    <property type="entry name" value="E_motif"/>
</dbReference>
<keyword evidence="6" id="KW-1185">Reference proteome</keyword>
<dbReference type="GO" id="GO:0008270">
    <property type="term" value="F:zinc ion binding"/>
    <property type="evidence" value="ECO:0007669"/>
    <property type="project" value="InterPro"/>
</dbReference>
<dbReference type="InterPro" id="IPR002885">
    <property type="entry name" value="PPR_rpt"/>
</dbReference>
<dbReference type="PROSITE" id="PS51375">
    <property type="entry name" value="PPR"/>
    <property type="match status" value="3"/>
</dbReference>
<dbReference type="InterPro" id="IPR011990">
    <property type="entry name" value="TPR-like_helical_dom_sf"/>
</dbReference>
<protein>
    <submittedName>
        <fullName evidence="5">Pentatricopeptide repeat-containing protein</fullName>
    </submittedName>
</protein>
<dbReference type="FunFam" id="1.25.40.10:FF:001093">
    <property type="entry name" value="Pentatricopeptide repeat-containing protein At2g34400"/>
    <property type="match status" value="1"/>
</dbReference>
<dbReference type="Pfam" id="PF13041">
    <property type="entry name" value="PPR_2"/>
    <property type="match status" value="2"/>
</dbReference>